<dbReference type="EMBL" id="QEWW01000015">
    <property type="protein sequence ID" value="PWD83261.1"/>
    <property type="molecule type" value="Genomic_DNA"/>
</dbReference>
<comment type="similarity">
    <text evidence="1">Belongs to the ParD antitoxin family.</text>
</comment>
<dbReference type="Proteomes" id="UP000245059">
    <property type="component" value="Unassembled WGS sequence"/>
</dbReference>
<name>A0A2U2AKD2_9GAMM</name>
<sequence>MSTMNIILPESLKDFVESKVKDGSCSTNSEYVKALIRKDLECEKFRNILLEGARSPRSEQALDQHYFQNLRNKVFSK</sequence>
<dbReference type="RefSeq" id="WP_109218024.1">
    <property type="nucleotide sequence ID" value="NZ_QEWW01000015.1"/>
</dbReference>
<accession>A0A2U2AKD2</accession>
<reference evidence="5" key="1">
    <citation type="submission" date="2018-05" db="EMBL/GenBank/DDBJ databases">
        <title>Ignatzschineria dubaiensis sp. nov., isolated from necrotic foot tissues of dromedaries (Camelus dromedarius) and associated maggots in Dubai, United Arab Emirates.</title>
        <authorList>
            <person name="Tsang C.C."/>
            <person name="Tang J.Y.M."/>
            <person name="Fong J.Y.H."/>
            <person name="Kinne J."/>
            <person name="Lee H.H."/>
            <person name="Joseph M."/>
            <person name="Jose S."/>
            <person name="Schuster R.K."/>
            <person name="Tang Y."/>
            <person name="Sivakumar S."/>
            <person name="Chen J.H.K."/>
            <person name="Teng J.L.L."/>
            <person name="Lau S.K.P."/>
            <person name="Wernery U."/>
            <person name="Woo P.C.Y."/>
        </authorList>
    </citation>
    <scope>NUCLEOTIDE SEQUENCE [LARGE SCALE GENOMIC DNA]</scope>
    <source>
        <strain evidence="5">UAE-HKU57</strain>
    </source>
</reference>
<dbReference type="AlphaFoldDB" id="A0A2U2AKD2"/>
<dbReference type="PANTHER" id="PTHR36582:SF2">
    <property type="entry name" value="ANTITOXIN PARD"/>
    <property type="match status" value="1"/>
</dbReference>
<dbReference type="InterPro" id="IPR010985">
    <property type="entry name" value="Ribbon_hlx_hlx"/>
</dbReference>
<dbReference type="GO" id="GO:0006355">
    <property type="term" value="P:regulation of DNA-templated transcription"/>
    <property type="evidence" value="ECO:0007669"/>
    <property type="project" value="InterPro"/>
</dbReference>
<evidence type="ECO:0000313" key="5">
    <source>
        <dbReference type="Proteomes" id="UP000245059"/>
    </source>
</evidence>
<comment type="caution">
    <text evidence="4">The sequence shown here is derived from an EMBL/GenBank/DDBJ whole genome shotgun (WGS) entry which is preliminary data.</text>
</comment>
<dbReference type="SUPFAM" id="SSF47598">
    <property type="entry name" value="Ribbon-helix-helix"/>
    <property type="match status" value="1"/>
</dbReference>
<evidence type="ECO:0000256" key="3">
    <source>
        <dbReference type="ARBA" id="ARBA00037106"/>
    </source>
</evidence>
<comment type="function">
    <text evidence="3">Antitoxin component of a type II toxin-antitoxin (TA) system. Neutralizes the effect of toxin ParE.</text>
</comment>
<organism evidence="4 5">
    <name type="scientific">Ignatzschineria cameli</name>
    <dbReference type="NCBI Taxonomy" id="2182793"/>
    <lineage>
        <taxon>Bacteria</taxon>
        <taxon>Pseudomonadati</taxon>
        <taxon>Pseudomonadota</taxon>
        <taxon>Gammaproteobacteria</taxon>
        <taxon>Cardiobacteriales</taxon>
        <taxon>Ignatzschineriaceae</taxon>
        <taxon>Ignatzschineria</taxon>
    </lineage>
</organism>
<protein>
    <recommendedName>
        <fullName evidence="2">Antitoxin ParD</fullName>
    </recommendedName>
</protein>
<gene>
    <name evidence="4" type="ORF">DC077_10190</name>
</gene>
<evidence type="ECO:0000313" key="4">
    <source>
        <dbReference type="EMBL" id="PWD83261.1"/>
    </source>
</evidence>
<dbReference type="InterPro" id="IPR022789">
    <property type="entry name" value="ParD"/>
</dbReference>
<proteinExistence type="inferred from homology"/>
<dbReference type="PANTHER" id="PTHR36582">
    <property type="entry name" value="ANTITOXIN PARD"/>
    <property type="match status" value="1"/>
</dbReference>
<evidence type="ECO:0000256" key="1">
    <source>
        <dbReference type="ARBA" id="ARBA00008580"/>
    </source>
</evidence>
<evidence type="ECO:0000256" key="2">
    <source>
        <dbReference type="ARBA" id="ARBA00017940"/>
    </source>
</evidence>